<name>A0A381R2S3_9ZZZZ</name>
<dbReference type="Pfam" id="PF00781">
    <property type="entry name" value="DAGK_cat"/>
    <property type="match status" value="1"/>
</dbReference>
<dbReference type="PANTHER" id="PTHR12358">
    <property type="entry name" value="SPHINGOSINE KINASE"/>
    <property type="match status" value="1"/>
</dbReference>
<dbReference type="InterPro" id="IPR016064">
    <property type="entry name" value="NAD/diacylglycerol_kinase_sf"/>
</dbReference>
<dbReference type="InterPro" id="IPR001206">
    <property type="entry name" value="Diacylglycerol_kinase_cat_dom"/>
</dbReference>
<dbReference type="GO" id="GO:0004143">
    <property type="term" value="F:ATP-dependent diacylglycerol kinase activity"/>
    <property type="evidence" value="ECO:0007669"/>
    <property type="project" value="TreeGrafter"/>
</dbReference>
<evidence type="ECO:0000313" key="2">
    <source>
        <dbReference type="EMBL" id="SUZ86031.1"/>
    </source>
</evidence>
<dbReference type="SUPFAM" id="SSF111331">
    <property type="entry name" value="NAD kinase/diacylglycerol kinase-like"/>
    <property type="match status" value="1"/>
</dbReference>
<dbReference type="PANTHER" id="PTHR12358:SF106">
    <property type="entry name" value="LIPID KINASE YEGS"/>
    <property type="match status" value="1"/>
</dbReference>
<dbReference type="SMART" id="SM00046">
    <property type="entry name" value="DAGKc"/>
    <property type="match status" value="1"/>
</dbReference>
<dbReference type="AlphaFoldDB" id="A0A381R2S3"/>
<dbReference type="Gene3D" id="3.40.50.10330">
    <property type="entry name" value="Probable inorganic polyphosphate/atp-NAD kinase, domain 1"/>
    <property type="match status" value="1"/>
</dbReference>
<dbReference type="PROSITE" id="PS50146">
    <property type="entry name" value="DAGK"/>
    <property type="match status" value="1"/>
</dbReference>
<dbReference type="InterPro" id="IPR017438">
    <property type="entry name" value="ATP-NAD_kinase_N"/>
</dbReference>
<dbReference type="InterPro" id="IPR050187">
    <property type="entry name" value="Lipid_Phosphate_FormReg"/>
</dbReference>
<reference evidence="2" key="1">
    <citation type="submission" date="2018-05" db="EMBL/GenBank/DDBJ databases">
        <authorList>
            <person name="Lanie J.A."/>
            <person name="Ng W.-L."/>
            <person name="Kazmierczak K.M."/>
            <person name="Andrzejewski T.M."/>
            <person name="Davidsen T.M."/>
            <person name="Wayne K.J."/>
            <person name="Tettelin H."/>
            <person name="Glass J.I."/>
            <person name="Rusch D."/>
            <person name="Podicherti R."/>
            <person name="Tsui H.-C.T."/>
            <person name="Winkler M.E."/>
        </authorList>
    </citation>
    <scope>NUCLEOTIDE SEQUENCE</scope>
</reference>
<organism evidence="2">
    <name type="scientific">marine metagenome</name>
    <dbReference type="NCBI Taxonomy" id="408172"/>
    <lineage>
        <taxon>unclassified sequences</taxon>
        <taxon>metagenomes</taxon>
        <taxon>ecological metagenomes</taxon>
    </lineage>
</organism>
<sequence length="328" mass="34275">MKILLVVNPSASSVTARTRIVIQKALSADHRLEVVATSRRGHATRLAQSAANDGMDAVVVLGGDGTLNEAANGLVGTETALAAVPGGSTNVFARTLGLPDDPVEATGALLDAIEAGSVRRVGLGCVNDRYFLFHAGVGFDAAVVEQVERRGGLLKRFAGHPLFVAAAVDTWIRHYDRRSPAFRVSSRSVHEAPGDGPGEVDDFGEESAVEGLMAVCLNTDPYTYLGTRGLSLAPEARLDTPLAMVTLTSLSPGRLLPVLAAAAGLRGTVAGSPVVDVRTDVAEALLVPLRPVPWQVDGDHLGDAEELRFRHVPDALDLVVPLGSSAFS</sequence>
<protein>
    <recommendedName>
        <fullName evidence="1">DAGKc domain-containing protein</fullName>
    </recommendedName>
</protein>
<feature type="domain" description="DAGKc" evidence="1">
    <location>
        <begin position="1"/>
        <end position="130"/>
    </location>
</feature>
<evidence type="ECO:0000259" key="1">
    <source>
        <dbReference type="PROSITE" id="PS50146"/>
    </source>
</evidence>
<dbReference type="Gene3D" id="2.60.200.40">
    <property type="match status" value="1"/>
</dbReference>
<gene>
    <name evidence="2" type="ORF">METZ01_LOCUS38885</name>
</gene>
<proteinExistence type="predicted"/>
<dbReference type="GO" id="GO:0005886">
    <property type="term" value="C:plasma membrane"/>
    <property type="evidence" value="ECO:0007669"/>
    <property type="project" value="TreeGrafter"/>
</dbReference>
<accession>A0A381R2S3</accession>
<dbReference type="EMBL" id="UINC01001661">
    <property type="protein sequence ID" value="SUZ86031.1"/>
    <property type="molecule type" value="Genomic_DNA"/>
</dbReference>